<evidence type="ECO:0000256" key="8">
    <source>
        <dbReference type="SAM" id="MobiDB-lite"/>
    </source>
</evidence>
<dbReference type="Proteomes" id="UP000314981">
    <property type="component" value="Chromosome 27"/>
</dbReference>
<dbReference type="Pfam" id="PF02186">
    <property type="entry name" value="TFIIE_beta"/>
    <property type="match status" value="1"/>
</dbReference>
<dbReference type="GO" id="GO:0006367">
    <property type="term" value="P:transcription initiation at RNA polymerase II promoter"/>
    <property type="evidence" value="ECO:0007669"/>
    <property type="project" value="InterPro"/>
</dbReference>
<comment type="subunit">
    <text evidence="7">Tetramer of two alpha and two beta chains. Interacts with FACT subunit SUPT16H. Interacts with ATF7IP. Interacts with SND1. Part of TBP-based Pol II pre-initiation complex (PIC), in which Pol II core assembles with general transcription factors and other specific initiation factors including GTF2E1, GTF2E2, GTF2F1, GTF2F2, TCEA1, ERCC2, ERCC3, GTF2H2, GTF2H3, GTF2H4, GTF2H5, GTF2A1, GTF2A2, GTF2B and TBP; this large multi-subunit PIC complex mediates DNA unwinding and targets Pol II core to the transcription start site where the first phosphodiester bond forms.</text>
</comment>
<dbReference type="GO" id="GO:0003677">
    <property type="term" value="F:DNA binding"/>
    <property type="evidence" value="ECO:0007669"/>
    <property type="project" value="UniProtKB-KW"/>
</dbReference>
<name>A0A4W2BZD8_BOBOX</name>
<evidence type="ECO:0000313" key="10">
    <source>
        <dbReference type="Ensembl" id="ENSBIXP00000004567.1"/>
    </source>
</evidence>
<feature type="region of interest" description="Disordered" evidence="8">
    <location>
        <begin position="17"/>
        <end position="61"/>
    </location>
</feature>
<dbReference type="InterPro" id="IPR036388">
    <property type="entry name" value="WH-like_DNA-bd_sf"/>
</dbReference>
<evidence type="ECO:0000256" key="5">
    <source>
        <dbReference type="ARBA" id="ARBA00023242"/>
    </source>
</evidence>
<comment type="subcellular location">
    <subcellularLocation>
        <location evidence="1">Nucleus</location>
    </subcellularLocation>
</comment>
<dbReference type="InterPro" id="IPR036390">
    <property type="entry name" value="WH_DNA-bd_sf"/>
</dbReference>
<evidence type="ECO:0000256" key="2">
    <source>
        <dbReference type="ARBA" id="ARBA00023015"/>
    </source>
</evidence>
<accession>A0A4W2BZD8</accession>
<dbReference type="InterPro" id="IPR040501">
    <property type="entry name" value="TFA2_Winged_2"/>
</dbReference>
<dbReference type="PANTHER" id="PTHR12716">
    <property type="entry name" value="TRANSCRIPTION INITIATION FACTOR IIE, BETA SUBUNIT"/>
    <property type="match status" value="1"/>
</dbReference>
<dbReference type="GO" id="GO:0005673">
    <property type="term" value="C:transcription factor TFIIE complex"/>
    <property type="evidence" value="ECO:0007669"/>
    <property type="project" value="InterPro"/>
</dbReference>
<evidence type="ECO:0000313" key="11">
    <source>
        <dbReference type="Proteomes" id="UP000314981"/>
    </source>
</evidence>
<dbReference type="Gene3D" id="1.10.10.10">
    <property type="entry name" value="Winged helix-like DNA-binding domain superfamily/Winged helix DNA-binding domain"/>
    <property type="match status" value="1"/>
</dbReference>
<dbReference type="Ensembl" id="ENSBIXT00000007560.1">
    <property type="protein sequence ID" value="ENSBIXP00000004567.1"/>
    <property type="gene ID" value="ENSBIXG00000010893.1"/>
</dbReference>
<keyword evidence="11" id="KW-1185">Reference proteome</keyword>
<dbReference type="PROSITE" id="PS51351">
    <property type="entry name" value="TFIIE_BETA_C"/>
    <property type="match status" value="1"/>
</dbReference>
<evidence type="ECO:0000256" key="4">
    <source>
        <dbReference type="ARBA" id="ARBA00023163"/>
    </source>
</evidence>
<evidence type="ECO:0000256" key="3">
    <source>
        <dbReference type="ARBA" id="ARBA00023125"/>
    </source>
</evidence>
<sequence>MDPSLLRERELFKKRALSTPVVEKRSVSSEASSSKKKKAKLEHGGSSGSKQNSDHSNGSFNLKALSGSSGYKFGVLAKIVNYMKTRHQRGDTHPLTLEEILDETQHLDIGLKQKQWLMSEALVNNPKIEVVDGKYAFKPKYNLKDKKALLRLLDQHDQRGLGGILLEDIEEGLPNSQKAVKALGDQILFVNRPDKKKILFFNDKSCQFSVDEEFQKLWRSVTVDSMDEEKIEEYLKRQGISSMQDSGPKKVAPIQRRKKPASQKKRRFKTHNEHLAGVLKDYSDIAPGPRRGAVQFTELGPMCHCPSEYSGIQGQVFKWFVWPGAAKTQEHQLSSTDVLQIAGRAAATLAGLGSQAEASPLDSARPLRVLCISGAHAGACC</sequence>
<organism evidence="10 11">
    <name type="scientific">Bos indicus x Bos taurus</name>
    <name type="common">Hybrid cattle</name>
    <dbReference type="NCBI Taxonomy" id="30522"/>
    <lineage>
        <taxon>Eukaryota</taxon>
        <taxon>Metazoa</taxon>
        <taxon>Chordata</taxon>
        <taxon>Craniata</taxon>
        <taxon>Vertebrata</taxon>
        <taxon>Euteleostomi</taxon>
        <taxon>Mammalia</taxon>
        <taxon>Eutheria</taxon>
        <taxon>Laurasiatheria</taxon>
        <taxon>Artiodactyla</taxon>
        <taxon>Ruminantia</taxon>
        <taxon>Pecora</taxon>
        <taxon>Bovidae</taxon>
        <taxon>Bovinae</taxon>
        <taxon>Bos</taxon>
    </lineage>
</organism>
<dbReference type="InterPro" id="IPR016656">
    <property type="entry name" value="TFIIE-bsu"/>
</dbReference>
<keyword evidence="5" id="KW-0539">Nucleus</keyword>
<reference evidence="10 11" key="1">
    <citation type="submission" date="2018-11" db="EMBL/GenBank/DDBJ databases">
        <title>Haplotype-resolved cattle genomes.</title>
        <authorList>
            <person name="Low W.Y."/>
            <person name="Tearle R."/>
            <person name="Bickhart D.M."/>
            <person name="Rosen B.D."/>
            <person name="Koren S."/>
            <person name="Rhie A."/>
            <person name="Hiendleder S."/>
            <person name="Phillippy A.M."/>
            <person name="Smith T.P.L."/>
            <person name="Williams J.L."/>
        </authorList>
    </citation>
    <scope>NUCLEOTIDE SEQUENCE [LARGE SCALE GENOMIC DNA]</scope>
</reference>
<feature type="compositionally biased region" description="Basic residues" evidence="8">
    <location>
        <begin position="255"/>
        <end position="268"/>
    </location>
</feature>
<keyword evidence="4" id="KW-0804">Transcription</keyword>
<dbReference type="AlphaFoldDB" id="A0A4W2BZD8"/>
<evidence type="ECO:0000256" key="6">
    <source>
        <dbReference type="ARBA" id="ARBA00025581"/>
    </source>
</evidence>
<dbReference type="STRING" id="30522.A0A4W2BZD8"/>
<dbReference type="CDD" id="cd07977">
    <property type="entry name" value="TFIIE_beta_winged_helix"/>
    <property type="match status" value="1"/>
</dbReference>
<evidence type="ECO:0000256" key="7">
    <source>
        <dbReference type="ARBA" id="ARBA00061817"/>
    </source>
</evidence>
<feature type="domain" description="TFIIE beta" evidence="9">
    <location>
        <begin position="64"/>
        <end position="144"/>
    </location>
</feature>
<reference evidence="10" key="2">
    <citation type="submission" date="2025-08" db="UniProtKB">
        <authorList>
            <consortium name="Ensembl"/>
        </authorList>
    </citation>
    <scope>IDENTIFICATION</scope>
</reference>
<dbReference type="SUPFAM" id="SSF46785">
    <property type="entry name" value="Winged helix' DNA-binding domain"/>
    <property type="match status" value="1"/>
</dbReference>
<dbReference type="GO" id="GO:0001097">
    <property type="term" value="F:TFIIH-class transcription factor complex binding"/>
    <property type="evidence" value="ECO:0007669"/>
    <property type="project" value="TreeGrafter"/>
</dbReference>
<proteinExistence type="predicted"/>
<gene>
    <name evidence="10" type="primary">GTF2E2</name>
</gene>
<keyword evidence="2" id="KW-0805">Transcription regulation</keyword>
<feature type="compositionally biased region" description="Polar residues" evidence="8">
    <location>
        <begin position="48"/>
        <end position="60"/>
    </location>
</feature>
<keyword evidence="3" id="KW-0238">DNA-binding</keyword>
<reference evidence="10" key="3">
    <citation type="submission" date="2025-09" db="UniProtKB">
        <authorList>
            <consortium name="Ensembl"/>
        </authorList>
    </citation>
    <scope>IDENTIFICATION</scope>
</reference>
<comment type="function">
    <text evidence="6">Recruits TFIIH to the initiation complex and stimulates the RNA polymerase II C-terminal domain kinase and DNA-dependent ATPase activities of TFIIH. Both TFIIH and TFIIE are required for promoter clearance by RNA polymerase.</text>
</comment>
<dbReference type="PANTHER" id="PTHR12716:SF8">
    <property type="entry name" value="TRANSCRIPTION INITIATION FACTOR IIE SUBUNIT BETA"/>
    <property type="match status" value="1"/>
</dbReference>
<dbReference type="InterPro" id="IPR003166">
    <property type="entry name" value="TFIIE_bsu_DNA-bd"/>
</dbReference>
<dbReference type="Pfam" id="PF18121">
    <property type="entry name" value="TFA2_Winged_2"/>
    <property type="match status" value="1"/>
</dbReference>
<evidence type="ECO:0000256" key="1">
    <source>
        <dbReference type="ARBA" id="ARBA00004123"/>
    </source>
</evidence>
<protein>
    <submittedName>
        <fullName evidence="10">Ral transcription factor IIE subunit 2</fullName>
    </submittedName>
</protein>
<feature type="region of interest" description="Disordered" evidence="8">
    <location>
        <begin position="242"/>
        <end position="268"/>
    </location>
</feature>
<dbReference type="FunFam" id="1.10.10.10:FF:000177">
    <property type="entry name" value="Transcription initiation factor IIE subunit beta"/>
    <property type="match status" value="1"/>
</dbReference>
<evidence type="ECO:0000259" key="9">
    <source>
        <dbReference type="PROSITE" id="PS51351"/>
    </source>
</evidence>
<dbReference type="OMA" id="XMIRSEE"/>